<feature type="transmembrane region" description="Helical" evidence="4">
    <location>
        <begin position="97"/>
        <end position="116"/>
    </location>
</feature>
<dbReference type="EMBL" id="SHLC01000001">
    <property type="protein sequence ID" value="RZU65842.1"/>
    <property type="molecule type" value="Genomic_DNA"/>
</dbReference>
<feature type="domain" description="Plastocyanin-like" evidence="5">
    <location>
        <begin position="533"/>
        <end position="631"/>
    </location>
</feature>
<dbReference type="PANTHER" id="PTHR11709">
    <property type="entry name" value="MULTI-COPPER OXIDASE"/>
    <property type="match status" value="1"/>
</dbReference>
<keyword evidence="2" id="KW-0560">Oxidoreductase</keyword>
<evidence type="ECO:0000259" key="6">
    <source>
        <dbReference type="Pfam" id="PF07732"/>
    </source>
</evidence>
<feature type="compositionally biased region" description="Basic and acidic residues" evidence="3">
    <location>
        <begin position="220"/>
        <end position="230"/>
    </location>
</feature>
<evidence type="ECO:0000256" key="4">
    <source>
        <dbReference type="SAM" id="Phobius"/>
    </source>
</evidence>
<dbReference type="InterPro" id="IPR008972">
    <property type="entry name" value="Cupredoxin"/>
</dbReference>
<evidence type="ECO:0000256" key="2">
    <source>
        <dbReference type="ARBA" id="ARBA00023002"/>
    </source>
</evidence>
<comment type="caution">
    <text evidence="7">The sequence shown here is derived from an EMBL/GenBank/DDBJ whole genome shotgun (WGS) entry which is preliminary data.</text>
</comment>
<feature type="domain" description="Plastocyanin-like" evidence="6">
    <location>
        <begin position="250"/>
        <end position="353"/>
    </location>
</feature>
<feature type="region of interest" description="Disordered" evidence="3">
    <location>
        <begin position="180"/>
        <end position="233"/>
    </location>
</feature>
<dbReference type="Pfam" id="PF07732">
    <property type="entry name" value="Cu-oxidase_3"/>
    <property type="match status" value="1"/>
</dbReference>
<organism evidence="7 8">
    <name type="scientific">Microterricola gilva</name>
    <dbReference type="NCBI Taxonomy" id="393267"/>
    <lineage>
        <taxon>Bacteria</taxon>
        <taxon>Bacillati</taxon>
        <taxon>Actinomycetota</taxon>
        <taxon>Actinomycetes</taxon>
        <taxon>Micrococcales</taxon>
        <taxon>Microbacteriaceae</taxon>
        <taxon>Microterricola</taxon>
    </lineage>
</organism>
<reference evidence="7 8" key="1">
    <citation type="submission" date="2019-02" db="EMBL/GenBank/DDBJ databases">
        <title>Sequencing the genomes of 1000 actinobacteria strains.</title>
        <authorList>
            <person name="Klenk H.-P."/>
        </authorList>
    </citation>
    <scope>NUCLEOTIDE SEQUENCE [LARGE SCALE GENOMIC DNA]</scope>
    <source>
        <strain evidence="7 8">DSM 18319</strain>
    </source>
</reference>
<dbReference type="Pfam" id="PF07731">
    <property type="entry name" value="Cu-oxidase_2"/>
    <property type="match status" value="2"/>
</dbReference>
<feature type="compositionally biased region" description="Low complexity" evidence="3">
    <location>
        <begin position="201"/>
        <end position="218"/>
    </location>
</feature>
<protein>
    <submittedName>
        <fullName evidence="7">FtsP/CotA-like multicopper oxidase with cupredoxin domain</fullName>
    </submittedName>
</protein>
<keyword evidence="8" id="KW-1185">Reference proteome</keyword>
<dbReference type="RefSeq" id="WP_130506132.1">
    <property type="nucleotide sequence ID" value="NZ_SHLC01000001.1"/>
</dbReference>
<evidence type="ECO:0000313" key="8">
    <source>
        <dbReference type="Proteomes" id="UP000291483"/>
    </source>
</evidence>
<evidence type="ECO:0000259" key="5">
    <source>
        <dbReference type="Pfam" id="PF07731"/>
    </source>
</evidence>
<feature type="transmembrane region" description="Helical" evidence="4">
    <location>
        <begin position="148"/>
        <end position="169"/>
    </location>
</feature>
<dbReference type="Proteomes" id="UP000291483">
    <property type="component" value="Unassembled WGS sequence"/>
</dbReference>
<dbReference type="InterPro" id="IPR002355">
    <property type="entry name" value="Cu_oxidase_Cu_BS"/>
</dbReference>
<dbReference type="PROSITE" id="PS00080">
    <property type="entry name" value="MULTICOPPER_OXIDASE2"/>
    <property type="match status" value="1"/>
</dbReference>
<dbReference type="InterPro" id="IPR011707">
    <property type="entry name" value="Cu-oxidase-like_N"/>
</dbReference>
<sequence length="650" mass="67699">MWCAATVTAAGEITAARAWRALAFAGGGLLATLAQLPFVLILLGQGWWFVQEKLLFALPVQLLAAVVAVVIAAPPLLRLARAGSNPTRLPARVPTALLAATSAAIASVVASTLIGYPLEPAAAAVLTLLALLATGIGYALFARAGRRVVAGLAALGSLVLVASVALAWMTSMAPPDFAGEQASHASGHGATLAAGTGPDVGANSASGTGAASGPTTVSVDELRTPEDVPGPRRQFTLRAGTESVTLASGDTVQSWNYGSLPGPELRVQQGDVVEVHLENVDVEAGVTIHWHGYDVPNGEDGVAGVTQDAVLPGESFDYRFVADQPGSYWYHTHQNASRGVQRGLYGTLIVEPSGGIAEQHDVVVPLHSIGDSVLLGASDLPTTMRIPAGESVRLRLINTDGLPNTFHLDGTPFAVVAADGYELAEPPPVSAQSIRIPAGGRIDVAFTMPEGPVYLTTDASRTPWIAFAPGAAASAAQLGRAPDRSGEPELDLLGYGGGPAAVLPDGPLVRAEMVLDRNPRFLQGVPVNGYTVNGAVYPRIPSITVNEGDVVLLSVANRGWETHPMHVHGHHVLVLSRNGVAASGAETWLDTFDVRPGEVWEVAVVADNPGIWMDHCHNLDHAAEGMMMAMHYRGVTTPYEHGGAHDNRSE</sequence>
<evidence type="ECO:0000256" key="1">
    <source>
        <dbReference type="ARBA" id="ARBA00022723"/>
    </source>
</evidence>
<dbReference type="GO" id="GO:0016491">
    <property type="term" value="F:oxidoreductase activity"/>
    <property type="evidence" value="ECO:0007669"/>
    <property type="project" value="UniProtKB-KW"/>
</dbReference>
<keyword evidence="4" id="KW-0472">Membrane</keyword>
<evidence type="ECO:0000313" key="7">
    <source>
        <dbReference type="EMBL" id="RZU65842.1"/>
    </source>
</evidence>
<accession>A0A4Q8AMM1</accession>
<name>A0A4Q8AMM1_9MICO</name>
<keyword evidence="1" id="KW-0479">Metal-binding</keyword>
<dbReference type="CDD" id="cd04202">
    <property type="entry name" value="CuRO_D2_2dMcoN_like"/>
    <property type="match status" value="1"/>
</dbReference>
<dbReference type="Gene3D" id="2.60.40.420">
    <property type="entry name" value="Cupredoxins - blue copper proteins"/>
    <property type="match status" value="3"/>
</dbReference>
<dbReference type="GO" id="GO:0005507">
    <property type="term" value="F:copper ion binding"/>
    <property type="evidence" value="ECO:0007669"/>
    <property type="project" value="InterPro"/>
</dbReference>
<dbReference type="AlphaFoldDB" id="A0A4Q8AMM1"/>
<dbReference type="InterPro" id="IPR011706">
    <property type="entry name" value="Cu-oxidase_C"/>
</dbReference>
<feature type="transmembrane region" description="Helical" evidence="4">
    <location>
        <begin position="21"/>
        <end position="48"/>
    </location>
</feature>
<proteinExistence type="predicted"/>
<dbReference type="OrthoDB" id="345021at2"/>
<keyword evidence="4" id="KW-0812">Transmembrane</keyword>
<feature type="transmembrane region" description="Helical" evidence="4">
    <location>
        <begin position="54"/>
        <end position="77"/>
    </location>
</feature>
<feature type="domain" description="Plastocyanin-like" evidence="5">
    <location>
        <begin position="383"/>
        <end position="448"/>
    </location>
</feature>
<dbReference type="SUPFAM" id="SSF49503">
    <property type="entry name" value="Cupredoxins"/>
    <property type="match status" value="3"/>
</dbReference>
<dbReference type="InterPro" id="IPR045087">
    <property type="entry name" value="Cu-oxidase_fam"/>
</dbReference>
<feature type="transmembrane region" description="Helical" evidence="4">
    <location>
        <begin position="122"/>
        <end position="141"/>
    </location>
</feature>
<keyword evidence="4" id="KW-1133">Transmembrane helix</keyword>
<gene>
    <name evidence="7" type="ORF">EV379_2180</name>
</gene>
<evidence type="ECO:0000256" key="3">
    <source>
        <dbReference type="SAM" id="MobiDB-lite"/>
    </source>
</evidence>